<comment type="caution">
    <text evidence="2">The sequence shown here is derived from an EMBL/GenBank/DDBJ whole genome shotgun (WGS) entry which is preliminary data.</text>
</comment>
<dbReference type="InterPro" id="IPR036388">
    <property type="entry name" value="WH-like_DNA-bd_sf"/>
</dbReference>
<dbReference type="InterPro" id="IPR041657">
    <property type="entry name" value="HTH_17"/>
</dbReference>
<gene>
    <name evidence="2" type="ORF">HFQ13_09235</name>
</gene>
<dbReference type="InterPro" id="IPR009061">
    <property type="entry name" value="DNA-bd_dom_put_sf"/>
</dbReference>
<dbReference type="Proteomes" id="UP001197378">
    <property type="component" value="Unassembled WGS sequence"/>
</dbReference>
<reference evidence="2" key="1">
    <citation type="journal article" date="2021" name="ISME J.">
        <title>Genomic evolution of the class Acidithiobacillia: deep-branching Proteobacteria living in extreme acidic conditions.</title>
        <authorList>
            <person name="Moya-Beltran A."/>
            <person name="Beard S."/>
            <person name="Rojas-Villalobos C."/>
            <person name="Issotta F."/>
            <person name="Gallardo Y."/>
            <person name="Ulloa R."/>
            <person name="Giaveno A."/>
            <person name="Degli Esposti M."/>
            <person name="Johnson D.B."/>
            <person name="Quatrini R."/>
        </authorList>
    </citation>
    <scope>NUCLEOTIDE SEQUENCE</scope>
    <source>
        <strain evidence="2">VAN18-1</strain>
    </source>
</reference>
<evidence type="ECO:0000313" key="3">
    <source>
        <dbReference type="Proteomes" id="UP001197378"/>
    </source>
</evidence>
<feature type="domain" description="Helix-turn-helix" evidence="1">
    <location>
        <begin position="4"/>
        <end position="55"/>
    </location>
</feature>
<dbReference type="EMBL" id="JAAXYO010000146">
    <property type="protein sequence ID" value="MBU2788382.1"/>
    <property type="molecule type" value="Genomic_DNA"/>
</dbReference>
<dbReference type="AlphaFoldDB" id="A0AAE2YQM5"/>
<dbReference type="SUPFAM" id="SSF46955">
    <property type="entry name" value="Putative DNA-binding domain"/>
    <property type="match status" value="1"/>
</dbReference>
<sequence>MDRLLTMKELAEVLRVSYSVIRQWPSHRLPPRVIIPGSPRMVRFRESEVQKWLSRSEPMERQHPVRIGRPRRGLSI</sequence>
<dbReference type="Pfam" id="PF12728">
    <property type="entry name" value="HTH_17"/>
    <property type="match status" value="1"/>
</dbReference>
<accession>A0AAE2YQM5</accession>
<evidence type="ECO:0000313" key="2">
    <source>
        <dbReference type="EMBL" id="MBU2788382.1"/>
    </source>
</evidence>
<organism evidence="2 3">
    <name type="scientific">Igneacidithiobacillus copahuensis</name>
    <dbReference type="NCBI Taxonomy" id="2724909"/>
    <lineage>
        <taxon>Bacteria</taxon>
        <taxon>Pseudomonadati</taxon>
        <taxon>Pseudomonadota</taxon>
        <taxon>Acidithiobacillia</taxon>
        <taxon>Acidithiobacillales</taxon>
        <taxon>Acidithiobacillaceae</taxon>
        <taxon>Igneacidithiobacillus</taxon>
    </lineage>
</organism>
<dbReference type="RefSeq" id="WP_215870310.1">
    <property type="nucleotide sequence ID" value="NZ_JAAXYO010000146.1"/>
</dbReference>
<name>A0AAE2YQM5_9PROT</name>
<protein>
    <submittedName>
        <fullName evidence="2">Helix-turn-helix domain-containing protein</fullName>
    </submittedName>
</protein>
<evidence type="ECO:0000259" key="1">
    <source>
        <dbReference type="Pfam" id="PF12728"/>
    </source>
</evidence>
<keyword evidence="3" id="KW-1185">Reference proteome</keyword>
<proteinExistence type="predicted"/>
<dbReference type="Gene3D" id="1.10.10.10">
    <property type="entry name" value="Winged helix-like DNA-binding domain superfamily/Winged helix DNA-binding domain"/>
    <property type="match status" value="1"/>
</dbReference>